<sequence>MHFRDYLNANENVALQYEKLKEELESKYADDRVAYTNGKQNMINKILGK</sequence>
<dbReference type="SUPFAM" id="SSF81301">
    <property type="entry name" value="Nucleotidyltransferase"/>
    <property type="match status" value="1"/>
</dbReference>
<dbReference type="EMBL" id="JAJCJK010000002">
    <property type="protein sequence ID" value="MCB6937140.1"/>
    <property type="molecule type" value="Genomic_DNA"/>
</dbReference>
<evidence type="ECO:0000313" key="4">
    <source>
        <dbReference type="EMBL" id="RGN23294.1"/>
    </source>
</evidence>
<dbReference type="EMBL" id="QSUG01000006">
    <property type="protein sequence ID" value="RGN23294.1"/>
    <property type="molecule type" value="Genomic_DNA"/>
</dbReference>
<evidence type="ECO:0000313" key="3">
    <source>
        <dbReference type="EMBL" id="RGK38729.1"/>
    </source>
</evidence>
<evidence type="ECO:0000313" key="8">
    <source>
        <dbReference type="Proteomes" id="UP000266698"/>
    </source>
</evidence>
<accession>A0A396FSH2</accession>
<dbReference type="Proteomes" id="UP000266698">
    <property type="component" value="Unassembled WGS sequence"/>
</dbReference>
<dbReference type="EMBL" id="QSQP01000034">
    <property type="protein sequence ID" value="RGK38729.1"/>
    <property type="molecule type" value="Genomic_DNA"/>
</dbReference>
<dbReference type="RefSeq" id="WP_080515324.1">
    <property type="nucleotide sequence ID" value="NZ_DAWDDN010000019.1"/>
</dbReference>
<dbReference type="Proteomes" id="UP000260970">
    <property type="component" value="Unassembled WGS sequence"/>
</dbReference>
<dbReference type="EMBL" id="QRPB01000008">
    <property type="protein sequence ID" value="RHL79169.1"/>
    <property type="molecule type" value="Genomic_DNA"/>
</dbReference>
<evidence type="ECO:0000313" key="2">
    <source>
        <dbReference type="EMBL" id="MCB6937140.1"/>
    </source>
</evidence>
<comment type="caution">
    <text evidence="5">The sequence shown here is derived from an EMBL/GenBank/DDBJ whole genome shotgun (WGS) entry which is preliminary data.</text>
</comment>
<dbReference type="AlphaFoldDB" id="A0A396FSH2"/>
<reference evidence="6 7" key="1">
    <citation type="submission" date="2018-08" db="EMBL/GenBank/DDBJ databases">
        <title>A genome reference for cultivated species of the human gut microbiota.</title>
        <authorList>
            <person name="Zou Y."/>
            <person name="Xue W."/>
            <person name="Luo G."/>
        </authorList>
    </citation>
    <scope>NUCLEOTIDE SEQUENCE [LARGE SCALE GENOMIC DNA]</scope>
    <source>
        <strain evidence="5 8">AF36-2BH</strain>
        <strain evidence="4 6">OM05-6AA</strain>
        <strain evidence="3 7">TF11-15AC</strain>
    </source>
</reference>
<keyword evidence="1" id="KW-0175">Coiled coil</keyword>
<dbReference type="Proteomes" id="UP001197684">
    <property type="component" value="Unassembled WGS sequence"/>
</dbReference>
<dbReference type="Proteomes" id="UP000261052">
    <property type="component" value="Unassembled WGS sequence"/>
</dbReference>
<dbReference type="Pfam" id="PF04229">
    <property type="entry name" value="GrpB"/>
    <property type="match status" value="1"/>
</dbReference>
<feature type="coiled-coil region" evidence="1">
    <location>
        <begin position="3"/>
        <end position="30"/>
    </location>
</feature>
<dbReference type="InterPro" id="IPR043519">
    <property type="entry name" value="NT_sf"/>
</dbReference>
<organism evidence="5 8">
    <name type="scientific">Agathobacter rectalis</name>
    <dbReference type="NCBI Taxonomy" id="39491"/>
    <lineage>
        <taxon>Bacteria</taxon>
        <taxon>Bacillati</taxon>
        <taxon>Bacillota</taxon>
        <taxon>Clostridia</taxon>
        <taxon>Lachnospirales</taxon>
        <taxon>Lachnospiraceae</taxon>
        <taxon>Agathobacter</taxon>
    </lineage>
</organism>
<evidence type="ECO:0000313" key="6">
    <source>
        <dbReference type="Proteomes" id="UP000260970"/>
    </source>
</evidence>
<evidence type="ECO:0000313" key="5">
    <source>
        <dbReference type="EMBL" id="RHL79169.1"/>
    </source>
</evidence>
<gene>
    <name evidence="5" type="ORF">DW001_08020</name>
    <name evidence="4" type="ORF">DXB72_07950</name>
    <name evidence="3" type="ORF">DXD13_15365</name>
    <name evidence="2" type="ORF">LIZ56_01760</name>
</gene>
<dbReference type="InterPro" id="IPR007344">
    <property type="entry name" value="GrpB/CoaE"/>
</dbReference>
<reference evidence="2" key="2">
    <citation type="submission" date="2021-10" db="EMBL/GenBank/DDBJ databases">
        <title>Collection of gut derived symbiotic bacterial strains cultured from healthy donors.</title>
        <authorList>
            <person name="Lin H."/>
            <person name="Littmann E."/>
            <person name="Kohout C."/>
            <person name="Pamer E.G."/>
        </authorList>
    </citation>
    <scope>NUCLEOTIDE SEQUENCE</scope>
    <source>
        <strain evidence="2">DFI.9.42</strain>
    </source>
</reference>
<evidence type="ECO:0000256" key="1">
    <source>
        <dbReference type="SAM" id="Coils"/>
    </source>
</evidence>
<name>A0A396FSH2_9FIRM</name>
<protein>
    <submittedName>
        <fullName evidence="2">GrpB family protein</fullName>
    </submittedName>
</protein>
<dbReference type="Gene3D" id="3.30.460.10">
    <property type="entry name" value="Beta Polymerase, domain 2"/>
    <property type="match status" value="1"/>
</dbReference>
<proteinExistence type="predicted"/>
<evidence type="ECO:0000313" key="7">
    <source>
        <dbReference type="Proteomes" id="UP000261052"/>
    </source>
</evidence>